<evidence type="ECO:0008006" key="2">
    <source>
        <dbReference type="Google" id="ProtNLM"/>
    </source>
</evidence>
<dbReference type="EMBL" id="UINC01038690">
    <property type="protein sequence ID" value="SVB36061.1"/>
    <property type="molecule type" value="Genomic_DNA"/>
</dbReference>
<reference evidence="1" key="1">
    <citation type="submission" date="2018-05" db="EMBL/GenBank/DDBJ databases">
        <authorList>
            <person name="Lanie J.A."/>
            <person name="Ng W.-L."/>
            <person name="Kazmierczak K.M."/>
            <person name="Andrzejewski T.M."/>
            <person name="Davidsen T.M."/>
            <person name="Wayne K.J."/>
            <person name="Tettelin H."/>
            <person name="Glass J.I."/>
            <person name="Rusch D."/>
            <person name="Podicherti R."/>
            <person name="Tsui H.-C.T."/>
            <person name="Winkler M.E."/>
        </authorList>
    </citation>
    <scope>NUCLEOTIDE SEQUENCE</scope>
</reference>
<proteinExistence type="predicted"/>
<organism evidence="1">
    <name type="scientific">marine metagenome</name>
    <dbReference type="NCBI Taxonomy" id="408172"/>
    <lineage>
        <taxon>unclassified sequences</taxon>
        <taxon>metagenomes</taxon>
        <taxon>ecological metagenomes</taxon>
    </lineage>
</organism>
<protein>
    <recommendedName>
        <fullName evidence="2">Lipoprotein</fullName>
    </recommendedName>
</protein>
<evidence type="ECO:0000313" key="1">
    <source>
        <dbReference type="EMBL" id="SVB36061.1"/>
    </source>
</evidence>
<dbReference type="AlphaFoldDB" id="A0A382DEF0"/>
<name>A0A382DEF0_9ZZZZ</name>
<accession>A0A382DEF0</accession>
<sequence>MIKNQTTLILLVIVLLSCDTGDHIRTYRLPKIKESNNPHQIKDVKIKPSGFIWKKPDSWIPSRGSSMRLASFEIPYSGGVGELSIIQLGGEGGGLEANVNRWRGQIGLGPLSRFEIEAEAENGVSEIGNYQLFRLINLEKKESAFLAAIFPLESSALFIKLIASADGIVDLEKDFKAFCSSMKRDNRNQ</sequence>
<dbReference type="PROSITE" id="PS51257">
    <property type="entry name" value="PROKAR_LIPOPROTEIN"/>
    <property type="match status" value="1"/>
</dbReference>
<gene>
    <name evidence="1" type="ORF">METZ01_LOCUS188915</name>
</gene>